<feature type="non-terminal residue" evidence="1">
    <location>
        <position position="1"/>
    </location>
</feature>
<keyword evidence="2" id="KW-1185">Reference proteome</keyword>
<evidence type="ECO:0000313" key="2">
    <source>
        <dbReference type="Proteomes" id="UP001432027"/>
    </source>
</evidence>
<sequence length="101" mass="12118">FFIQKQFLIMFRIEDSIPAQLRIDLNLHNPVVIHSRKNHTWIEGTQIDKSKQIVKNLPRDGYWRLDVIKHDDYHVSAFLQGFWSDVREFRMPLNKIKSVSI</sequence>
<name>A0AAV5TWR3_9BILA</name>
<dbReference type="EMBL" id="BTSX01000005">
    <property type="protein sequence ID" value="GMS98711.1"/>
    <property type="molecule type" value="Genomic_DNA"/>
</dbReference>
<dbReference type="AlphaFoldDB" id="A0AAV5TWR3"/>
<organism evidence="1 2">
    <name type="scientific">Pristionchus entomophagus</name>
    <dbReference type="NCBI Taxonomy" id="358040"/>
    <lineage>
        <taxon>Eukaryota</taxon>
        <taxon>Metazoa</taxon>
        <taxon>Ecdysozoa</taxon>
        <taxon>Nematoda</taxon>
        <taxon>Chromadorea</taxon>
        <taxon>Rhabditida</taxon>
        <taxon>Rhabditina</taxon>
        <taxon>Diplogasteromorpha</taxon>
        <taxon>Diplogasteroidea</taxon>
        <taxon>Neodiplogasteridae</taxon>
        <taxon>Pristionchus</taxon>
    </lineage>
</organism>
<dbReference type="Proteomes" id="UP001432027">
    <property type="component" value="Unassembled WGS sequence"/>
</dbReference>
<protein>
    <recommendedName>
        <fullName evidence="3">DUF1883 domain-containing protein</fullName>
    </recommendedName>
</protein>
<evidence type="ECO:0008006" key="3">
    <source>
        <dbReference type="Google" id="ProtNLM"/>
    </source>
</evidence>
<accession>A0AAV5TWR3</accession>
<feature type="non-terminal residue" evidence="1">
    <location>
        <position position="101"/>
    </location>
</feature>
<evidence type="ECO:0000313" key="1">
    <source>
        <dbReference type="EMBL" id="GMS98711.1"/>
    </source>
</evidence>
<gene>
    <name evidence="1" type="ORF">PENTCL1PPCAC_20886</name>
</gene>
<reference evidence="1" key="1">
    <citation type="submission" date="2023-10" db="EMBL/GenBank/DDBJ databases">
        <title>Genome assembly of Pristionchus species.</title>
        <authorList>
            <person name="Yoshida K."/>
            <person name="Sommer R.J."/>
        </authorList>
    </citation>
    <scope>NUCLEOTIDE SEQUENCE</scope>
    <source>
        <strain evidence="1">RS0144</strain>
    </source>
</reference>
<comment type="caution">
    <text evidence="1">The sequence shown here is derived from an EMBL/GenBank/DDBJ whole genome shotgun (WGS) entry which is preliminary data.</text>
</comment>
<proteinExistence type="predicted"/>